<dbReference type="InterPro" id="IPR036890">
    <property type="entry name" value="HATPase_C_sf"/>
</dbReference>
<organism evidence="9 10">
    <name type="scientific">Pedobacter nyackensis</name>
    <dbReference type="NCBI Taxonomy" id="475255"/>
    <lineage>
        <taxon>Bacteria</taxon>
        <taxon>Pseudomonadati</taxon>
        <taxon>Bacteroidota</taxon>
        <taxon>Sphingobacteriia</taxon>
        <taxon>Sphingobacteriales</taxon>
        <taxon>Sphingobacteriaceae</taxon>
        <taxon>Pedobacter</taxon>
    </lineage>
</organism>
<dbReference type="GO" id="GO:0005886">
    <property type="term" value="C:plasma membrane"/>
    <property type="evidence" value="ECO:0007669"/>
    <property type="project" value="TreeGrafter"/>
</dbReference>
<protein>
    <recommendedName>
        <fullName evidence="2">histidine kinase</fullName>
        <ecNumber evidence="2">2.7.13.3</ecNumber>
    </recommendedName>
</protein>
<evidence type="ECO:0000313" key="10">
    <source>
        <dbReference type="Proteomes" id="UP000192678"/>
    </source>
</evidence>
<dbReference type="InterPro" id="IPR036097">
    <property type="entry name" value="HisK_dim/P_sf"/>
</dbReference>
<keyword evidence="10" id="KW-1185">Reference proteome</keyword>
<evidence type="ECO:0000256" key="3">
    <source>
        <dbReference type="ARBA" id="ARBA00022553"/>
    </source>
</evidence>
<dbReference type="PRINTS" id="PR00344">
    <property type="entry name" value="BCTRLSENSOR"/>
</dbReference>
<dbReference type="AlphaFoldDB" id="A0A1W2E2A7"/>
<keyword evidence="5 9" id="KW-0418">Kinase</keyword>
<dbReference type="Gene3D" id="3.30.565.10">
    <property type="entry name" value="Histidine kinase-like ATPase, C-terminal domain"/>
    <property type="match status" value="1"/>
</dbReference>
<dbReference type="InterPro" id="IPR050351">
    <property type="entry name" value="BphY/WalK/GraS-like"/>
</dbReference>
<evidence type="ECO:0000259" key="8">
    <source>
        <dbReference type="PROSITE" id="PS50109"/>
    </source>
</evidence>
<reference evidence="9 10" key="1">
    <citation type="submission" date="2017-04" db="EMBL/GenBank/DDBJ databases">
        <authorList>
            <person name="Afonso C.L."/>
            <person name="Miller P.J."/>
            <person name="Scott M.A."/>
            <person name="Spackman E."/>
            <person name="Goraichik I."/>
            <person name="Dimitrov K.M."/>
            <person name="Suarez D.L."/>
            <person name="Swayne D.E."/>
        </authorList>
    </citation>
    <scope>NUCLEOTIDE SEQUENCE [LARGE SCALE GENOMIC DNA]</scope>
    <source>
        <strain evidence="9 10">DSM 19625</strain>
    </source>
</reference>
<comment type="catalytic activity">
    <reaction evidence="1">
        <text>ATP + protein L-histidine = ADP + protein N-phospho-L-histidine.</text>
        <dbReference type="EC" id="2.7.13.3"/>
    </reaction>
</comment>
<dbReference type="GO" id="GO:0000155">
    <property type="term" value="F:phosphorelay sensor kinase activity"/>
    <property type="evidence" value="ECO:0007669"/>
    <property type="project" value="InterPro"/>
</dbReference>
<evidence type="ECO:0000313" key="9">
    <source>
        <dbReference type="EMBL" id="SMD03376.1"/>
    </source>
</evidence>
<feature type="transmembrane region" description="Helical" evidence="7">
    <location>
        <begin position="7"/>
        <end position="30"/>
    </location>
</feature>
<dbReference type="PANTHER" id="PTHR45453">
    <property type="entry name" value="PHOSPHATE REGULON SENSOR PROTEIN PHOR"/>
    <property type="match status" value="1"/>
</dbReference>
<dbReference type="FunFam" id="3.30.565.10:FF:000006">
    <property type="entry name" value="Sensor histidine kinase WalK"/>
    <property type="match status" value="1"/>
</dbReference>
<gene>
    <name evidence="9" type="ORF">SAMN04488101_10970</name>
</gene>
<dbReference type="GO" id="GO:0004721">
    <property type="term" value="F:phosphoprotein phosphatase activity"/>
    <property type="evidence" value="ECO:0007669"/>
    <property type="project" value="TreeGrafter"/>
</dbReference>
<dbReference type="SUPFAM" id="SSF47384">
    <property type="entry name" value="Homodimeric domain of signal transducing histidine kinase"/>
    <property type="match status" value="1"/>
</dbReference>
<dbReference type="InterPro" id="IPR003661">
    <property type="entry name" value="HisK_dim/P_dom"/>
</dbReference>
<dbReference type="InterPro" id="IPR005467">
    <property type="entry name" value="His_kinase_dom"/>
</dbReference>
<feature type="domain" description="Histidine kinase" evidence="8">
    <location>
        <begin position="225"/>
        <end position="439"/>
    </location>
</feature>
<proteinExistence type="predicted"/>
<evidence type="ECO:0000256" key="1">
    <source>
        <dbReference type="ARBA" id="ARBA00000085"/>
    </source>
</evidence>
<evidence type="ECO:0000256" key="6">
    <source>
        <dbReference type="ARBA" id="ARBA00023012"/>
    </source>
</evidence>
<keyword evidence="7" id="KW-1133">Transmembrane helix</keyword>
<evidence type="ECO:0000256" key="5">
    <source>
        <dbReference type="ARBA" id="ARBA00022777"/>
    </source>
</evidence>
<dbReference type="PROSITE" id="PS50109">
    <property type="entry name" value="HIS_KIN"/>
    <property type="match status" value="1"/>
</dbReference>
<dbReference type="EC" id="2.7.13.3" evidence="2"/>
<evidence type="ECO:0000256" key="4">
    <source>
        <dbReference type="ARBA" id="ARBA00022679"/>
    </source>
</evidence>
<dbReference type="CDD" id="cd00082">
    <property type="entry name" value="HisKA"/>
    <property type="match status" value="1"/>
</dbReference>
<dbReference type="SUPFAM" id="SSF55874">
    <property type="entry name" value="ATPase domain of HSP90 chaperone/DNA topoisomerase II/histidine kinase"/>
    <property type="match status" value="1"/>
</dbReference>
<accession>A0A1W2E2A7</accession>
<dbReference type="OrthoDB" id="1522504at2"/>
<dbReference type="RefSeq" id="WP_084290510.1">
    <property type="nucleotide sequence ID" value="NZ_FWYB01000009.1"/>
</dbReference>
<dbReference type="SMART" id="SM00387">
    <property type="entry name" value="HATPase_c"/>
    <property type="match status" value="1"/>
</dbReference>
<dbReference type="InterPro" id="IPR004358">
    <property type="entry name" value="Sig_transdc_His_kin-like_C"/>
</dbReference>
<name>A0A1W2E2A7_9SPHI</name>
<sequence length="440" mass="50599">MKLSTKLTLFITGSKLVIVLLFVLALPFLIKEIASEYTNYTLKQQRKKVLTIVNKNGPDYYFQGDDNYGSYTILKEEFIALLPVDASLKLDTIKNSQRLIESDTLNYRVLSYTFKNKNKNYLLEIGKATTSINQYNNPLQRFALYLLITLIALTILIDLTFIRVLIRPLGKIIKTRLINRRFPFKEGQKRIETSTADFKYLDESLILLMSQINEAFHKEREFTSNASHELMTPISILQNKMENLLAEEALDEPSSMAIIEMMKTVDRLKNITSSLLLISRIENEQYIRKEQVQPLQLFNEIVEEISHRLEEKQIQISLNISPQAVLKGVNKDLLFQLFFNLIHNAIKFNRDKGNIFINDSYLNNGAYEITIRDTGIGIPKEDLPNIFDRFMKTNLEGDVGYGLGLAIVKSIAMYHQIQIDVKSNLNEGTTFSILFPLSSV</sequence>
<feature type="transmembrane region" description="Helical" evidence="7">
    <location>
        <begin position="142"/>
        <end position="166"/>
    </location>
</feature>
<keyword evidence="7" id="KW-0472">Membrane</keyword>
<keyword evidence="3" id="KW-0597">Phosphoprotein</keyword>
<dbReference type="EMBL" id="FWYB01000009">
    <property type="protein sequence ID" value="SMD03376.1"/>
    <property type="molecule type" value="Genomic_DNA"/>
</dbReference>
<dbReference type="InterPro" id="IPR003594">
    <property type="entry name" value="HATPase_dom"/>
</dbReference>
<dbReference type="PANTHER" id="PTHR45453:SF1">
    <property type="entry name" value="PHOSPHATE REGULON SENSOR PROTEIN PHOR"/>
    <property type="match status" value="1"/>
</dbReference>
<evidence type="ECO:0000256" key="2">
    <source>
        <dbReference type="ARBA" id="ARBA00012438"/>
    </source>
</evidence>
<dbReference type="Proteomes" id="UP000192678">
    <property type="component" value="Unassembled WGS sequence"/>
</dbReference>
<dbReference type="SMART" id="SM00388">
    <property type="entry name" value="HisKA"/>
    <property type="match status" value="1"/>
</dbReference>
<dbReference type="STRING" id="475255.SAMN04488101_10970"/>
<dbReference type="Pfam" id="PF00512">
    <property type="entry name" value="HisKA"/>
    <property type="match status" value="1"/>
</dbReference>
<keyword evidence="7" id="KW-0812">Transmembrane</keyword>
<keyword evidence="6" id="KW-0902">Two-component regulatory system</keyword>
<keyword evidence="4" id="KW-0808">Transferase</keyword>
<dbReference type="GO" id="GO:0016036">
    <property type="term" value="P:cellular response to phosphate starvation"/>
    <property type="evidence" value="ECO:0007669"/>
    <property type="project" value="TreeGrafter"/>
</dbReference>
<dbReference type="Gene3D" id="1.10.287.130">
    <property type="match status" value="1"/>
</dbReference>
<evidence type="ECO:0000256" key="7">
    <source>
        <dbReference type="SAM" id="Phobius"/>
    </source>
</evidence>
<dbReference type="CDD" id="cd00075">
    <property type="entry name" value="HATPase"/>
    <property type="match status" value="1"/>
</dbReference>
<dbReference type="Pfam" id="PF02518">
    <property type="entry name" value="HATPase_c"/>
    <property type="match status" value="1"/>
</dbReference>